<feature type="domain" description="BTB" evidence="1">
    <location>
        <begin position="11"/>
        <end position="84"/>
    </location>
</feature>
<dbReference type="EMBL" id="CAJVQB010000271">
    <property type="protein sequence ID" value="CAG8479050.1"/>
    <property type="molecule type" value="Genomic_DNA"/>
</dbReference>
<dbReference type="Gene3D" id="3.30.710.10">
    <property type="entry name" value="Potassium Channel Kv1.1, Chain A"/>
    <property type="match status" value="1"/>
</dbReference>
<dbReference type="InterPro" id="IPR051481">
    <property type="entry name" value="BTB-POZ/Galectin-3-binding"/>
</dbReference>
<reference evidence="2 3" key="1">
    <citation type="submission" date="2021-06" db="EMBL/GenBank/DDBJ databases">
        <authorList>
            <person name="Kallberg Y."/>
            <person name="Tangrot J."/>
            <person name="Rosling A."/>
        </authorList>
    </citation>
    <scope>NUCLEOTIDE SEQUENCE [LARGE SCALE GENOMIC DNA]</scope>
    <source>
        <strain evidence="2 3">120-4 pot B 10/14</strain>
    </source>
</reference>
<dbReference type="Gene3D" id="1.25.40.420">
    <property type="match status" value="1"/>
</dbReference>
<organism evidence="2 3">
    <name type="scientific">Gigaspora margarita</name>
    <dbReference type="NCBI Taxonomy" id="4874"/>
    <lineage>
        <taxon>Eukaryota</taxon>
        <taxon>Fungi</taxon>
        <taxon>Fungi incertae sedis</taxon>
        <taxon>Mucoromycota</taxon>
        <taxon>Glomeromycotina</taxon>
        <taxon>Glomeromycetes</taxon>
        <taxon>Diversisporales</taxon>
        <taxon>Gigasporaceae</taxon>
        <taxon>Gigaspora</taxon>
    </lineage>
</organism>
<dbReference type="SUPFAM" id="SSF54695">
    <property type="entry name" value="POZ domain"/>
    <property type="match status" value="1"/>
</dbReference>
<dbReference type="InterPro" id="IPR011333">
    <property type="entry name" value="SKP1/BTB/POZ_sf"/>
</dbReference>
<proteinExistence type="predicted"/>
<dbReference type="Pfam" id="PF00651">
    <property type="entry name" value="BTB"/>
    <property type="match status" value="1"/>
</dbReference>
<sequence>MNLTYNDDSNFDIKIIVGSGRNIKEFKAHSTILRSRSLYFQRALSDRWNNKEHDYYVFKKPNITPFIFEIILDFIYTKNIIFQTDGENSLYLLTASDEFELLDLMGYVQEHLIKNHSSWLFFNLIISLNFVCQNSHIQKLYDLVLNFTCRNPYSLFKSDDFPLLDNIAMECLLKSDELELEEIEIWDYLIEWCIANSKKFFDQNIPNWSDEDIKNWSDNQFIALKETISPFIPLIRYYYIPKSYINEQIKKYRLDSNTFIKTKTFQRGYSRLLSNKNKIIISNVQYFSKTSNSFIFSFTNSSNPLLSRIITRKNDKAVWSDKNHGPCFGTADLCMGSKRWISIRSDYKRKVTNLKNFTVEEYEILAFDNFNQGIDVTLEKIQESIIYYAVKGLNFKLWVNS</sequence>
<dbReference type="InterPro" id="IPR011705">
    <property type="entry name" value="BACK"/>
</dbReference>
<dbReference type="CDD" id="cd18186">
    <property type="entry name" value="BTB_POZ_ZBTB_KLHL-like"/>
    <property type="match status" value="1"/>
</dbReference>
<accession>A0ABM8VYI9</accession>
<gene>
    <name evidence="2" type="ORF">GMARGA_LOCUS1149</name>
</gene>
<dbReference type="InterPro" id="IPR000210">
    <property type="entry name" value="BTB/POZ_dom"/>
</dbReference>
<evidence type="ECO:0000259" key="1">
    <source>
        <dbReference type="PROSITE" id="PS50097"/>
    </source>
</evidence>
<dbReference type="PANTHER" id="PTHR24410">
    <property type="entry name" value="HL07962P-RELATED"/>
    <property type="match status" value="1"/>
</dbReference>
<dbReference type="PROSITE" id="PS50097">
    <property type="entry name" value="BTB"/>
    <property type="match status" value="1"/>
</dbReference>
<dbReference type="SMART" id="SM00225">
    <property type="entry name" value="BTB"/>
    <property type="match status" value="1"/>
</dbReference>
<name>A0ABM8VYI9_GIGMA</name>
<dbReference type="PANTHER" id="PTHR24410:SF23">
    <property type="entry name" value="BTB DOMAIN-CONTAINING PROTEIN-RELATED"/>
    <property type="match status" value="1"/>
</dbReference>
<evidence type="ECO:0000313" key="2">
    <source>
        <dbReference type="EMBL" id="CAG8479050.1"/>
    </source>
</evidence>
<dbReference type="Pfam" id="PF07707">
    <property type="entry name" value="BACK"/>
    <property type="match status" value="1"/>
</dbReference>
<dbReference type="Proteomes" id="UP000789901">
    <property type="component" value="Unassembled WGS sequence"/>
</dbReference>
<comment type="caution">
    <text evidence="2">The sequence shown here is derived from an EMBL/GenBank/DDBJ whole genome shotgun (WGS) entry which is preliminary data.</text>
</comment>
<evidence type="ECO:0000313" key="3">
    <source>
        <dbReference type="Proteomes" id="UP000789901"/>
    </source>
</evidence>
<keyword evidence="3" id="KW-1185">Reference proteome</keyword>
<protein>
    <submittedName>
        <fullName evidence="2">18526_t:CDS:1</fullName>
    </submittedName>
</protein>